<dbReference type="OrthoDB" id="10531892at2759"/>
<protein>
    <submittedName>
        <fullName evidence="2">Uncharacterized protein</fullName>
    </submittedName>
</protein>
<dbReference type="AlphaFoldDB" id="A0A5N6UQP0"/>
<feature type="transmembrane region" description="Helical" evidence="1">
    <location>
        <begin position="33"/>
        <end position="54"/>
    </location>
</feature>
<accession>A0A5N6UQP0</accession>
<keyword evidence="1" id="KW-1133">Transmembrane helix</keyword>
<reference evidence="2 3" key="1">
    <citation type="submission" date="2019-04" db="EMBL/GenBank/DDBJ databases">
        <title>Friends and foes A comparative genomics study of 23 Aspergillus species from section Flavi.</title>
        <authorList>
            <consortium name="DOE Joint Genome Institute"/>
            <person name="Kjaerbolling I."/>
            <person name="Vesth T."/>
            <person name="Frisvad J.C."/>
            <person name="Nybo J.L."/>
            <person name="Theobald S."/>
            <person name="Kildgaard S."/>
            <person name="Isbrandt T."/>
            <person name="Kuo A."/>
            <person name="Sato A."/>
            <person name="Lyhne E.K."/>
            <person name="Kogle M.E."/>
            <person name="Wiebenga A."/>
            <person name="Kun R.S."/>
            <person name="Lubbers R.J."/>
            <person name="Makela M.R."/>
            <person name="Barry K."/>
            <person name="Chovatia M."/>
            <person name="Clum A."/>
            <person name="Daum C."/>
            <person name="Haridas S."/>
            <person name="He G."/>
            <person name="LaButti K."/>
            <person name="Lipzen A."/>
            <person name="Mondo S."/>
            <person name="Riley R."/>
            <person name="Salamov A."/>
            <person name="Simmons B.A."/>
            <person name="Magnuson J.K."/>
            <person name="Henrissat B."/>
            <person name="Mortensen U.H."/>
            <person name="Larsen T.O."/>
            <person name="Devries R.P."/>
            <person name="Grigoriev I.V."/>
            <person name="Machida M."/>
            <person name="Baker S.E."/>
            <person name="Andersen M.R."/>
        </authorList>
    </citation>
    <scope>NUCLEOTIDE SEQUENCE [LARGE SCALE GENOMIC DNA]</scope>
    <source>
        <strain evidence="2 3">CBS 117626</strain>
    </source>
</reference>
<evidence type="ECO:0000313" key="3">
    <source>
        <dbReference type="Proteomes" id="UP000326950"/>
    </source>
</evidence>
<sequence length="75" mass="8474">MMNSAIVFTSTFFLALFLFAASSLIPPRALRQFLVFAFVLSLPFLVGSLITLAVNHYTRSRARSTTSTQRRHMSF</sequence>
<name>A0A5N6UQP0_ASPTM</name>
<organism evidence="2 3">
    <name type="scientific">Aspergillus tamarii</name>
    <dbReference type="NCBI Taxonomy" id="41984"/>
    <lineage>
        <taxon>Eukaryota</taxon>
        <taxon>Fungi</taxon>
        <taxon>Dikarya</taxon>
        <taxon>Ascomycota</taxon>
        <taxon>Pezizomycotina</taxon>
        <taxon>Eurotiomycetes</taxon>
        <taxon>Eurotiomycetidae</taxon>
        <taxon>Eurotiales</taxon>
        <taxon>Aspergillaceae</taxon>
        <taxon>Aspergillus</taxon>
        <taxon>Aspergillus subgen. Circumdati</taxon>
    </lineage>
</organism>
<dbReference type="EMBL" id="ML738649">
    <property type="protein sequence ID" value="KAE8160952.1"/>
    <property type="molecule type" value="Genomic_DNA"/>
</dbReference>
<gene>
    <name evidence="2" type="ORF">BDV40DRAFT_269260</name>
</gene>
<proteinExistence type="predicted"/>
<evidence type="ECO:0000313" key="2">
    <source>
        <dbReference type="EMBL" id="KAE8160952.1"/>
    </source>
</evidence>
<keyword evidence="3" id="KW-1185">Reference proteome</keyword>
<evidence type="ECO:0000256" key="1">
    <source>
        <dbReference type="SAM" id="Phobius"/>
    </source>
</evidence>
<dbReference type="Proteomes" id="UP000326950">
    <property type="component" value="Unassembled WGS sequence"/>
</dbReference>
<keyword evidence="1" id="KW-0472">Membrane</keyword>
<keyword evidence="1" id="KW-0812">Transmembrane</keyword>